<dbReference type="InterPro" id="IPR021866">
    <property type="entry name" value="SpoIIAA-like"/>
</dbReference>
<accession>A0A1W1BAY6</accession>
<dbReference type="EMBL" id="FPHD01000009">
    <property type="protein sequence ID" value="SFV50667.1"/>
    <property type="molecule type" value="Genomic_DNA"/>
</dbReference>
<organism evidence="1">
    <name type="scientific">hydrothermal vent metagenome</name>
    <dbReference type="NCBI Taxonomy" id="652676"/>
    <lineage>
        <taxon>unclassified sequences</taxon>
        <taxon>metagenomes</taxon>
        <taxon>ecological metagenomes</taxon>
    </lineage>
</organism>
<dbReference type="Gene3D" id="3.40.50.10600">
    <property type="entry name" value="SpoIIaa-like domains"/>
    <property type="match status" value="1"/>
</dbReference>
<evidence type="ECO:0008006" key="2">
    <source>
        <dbReference type="Google" id="ProtNLM"/>
    </source>
</evidence>
<gene>
    <name evidence="1" type="ORF">MNB_SV-8-1420</name>
</gene>
<name>A0A1W1BAY6_9ZZZZ</name>
<evidence type="ECO:0000313" key="1">
    <source>
        <dbReference type="EMBL" id="SFV50667.1"/>
    </source>
</evidence>
<proteinExistence type="predicted"/>
<reference evidence="1" key="1">
    <citation type="submission" date="2016-10" db="EMBL/GenBank/DDBJ databases">
        <authorList>
            <person name="de Groot N.N."/>
        </authorList>
    </citation>
    <scope>NUCLEOTIDE SEQUENCE</scope>
</reference>
<dbReference type="InterPro" id="IPR036513">
    <property type="entry name" value="STAS_dom_sf"/>
</dbReference>
<protein>
    <recommendedName>
        <fullName evidence="2">STAS/SEC14 domain-containing protein</fullName>
    </recommendedName>
</protein>
<dbReference type="InterPro" id="IPR038396">
    <property type="entry name" value="SpoIIAA-like_sf"/>
</dbReference>
<sequence>MAKTIKEHGISIAIKRTKKKVFVELSMLGKLTHEDYKTFVPMIDKALKEAKGLEVDLLVDMRDFTGWELLAGWDDMKFGLKHRNAFDKMAIVGNKKWEELSVKMMSHLMKGKSKFFKEREKALSWLLKQ</sequence>
<dbReference type="Pfam" id="PF11964">
    <property type="entry name" value="SpoIIAA-like"/>
    <property type="match status" value="1"/>
</dbReference>
<dbReference type="SUPFAM" id="SSF52091">
    <property type="entry name" value="SpoIIaa-like"/>
    <property type="match status" value="1"/>
</dbReference>
<dbReference type="AlphaFoldDB" id="A0A1W1BAY6"/>